<keyword evidence="2" id="KW-1185">Reference proteome</keyword>
<dbReference type="WBParaSite" id="nRc.2.0.1.t22216-RA">
    <property type="protein sequence ID" value="nRc.2.0.1.t22216-RA"/>
    <property type="gene ID" value="nRc.2.0.1.g22216"/>
</dbReference>
<protein>
    <submittedName>
        <fullName evidence="3">Uncharacterized protein</fullName>
    </submittedName>
</protein>
<evidence type="ECO:0000313" key="2">
    <source>
        <dbReference type="Proteomes" id="UP000887565"/>
    </source>
</evidence>
<name>A0A915J6Y4_ROMCU</name>
<evidence type="ECO:0000256" key="1">
    <source>
        <dbReference type="SAM" id="MobiDB-lite"/>
    </source>
</evidence>
<feature type="region of interest" description="Disordered" evidence="1">
    <location>
        <begin position="1"/>
        <end position="25"/>
    </location>
</feature>
<reference evidence="3" key="1">
    <citation type="submission" date="2022-11" db="UniProtKB">
        <authorList>
            <consortium name="WormBaseParasite"/>
        </authorList>
    </citation>
    <scope>IDENTIFICATION</scope>
</reference>
<accession>A0A915J6Y4</accession>
<evidence type="ECO:0000313" key="3">
    <source>
        <dbReference type="WBParaSite" id="nRc.2.0.1.t22216-RA"/>
    </source>
</evidence>
<organism evidence="2 3">
    <name type="scientific">Romanomermis culicivorax</name>
    <name type="common">Nematode worm</name>
    <dbReference type="NCBI Taxonomy" id="13658"/>
    <lineage>
        <taxon>Eukaryota</taxon>
        <taxon>Metazoa</taxon>
        <taxon>Ecdysozoa</taxon>
        <taxon>Nematoda</taxon>
        <taxon>Enoplea</taxon>
        <taxon>Dorylaimia</taxon>
        <taxon>Mermithida</taxon>
        <taxon>Mermithoidea</taxon>
        <taxon>Mermithidae</taxon>
        <taxon>Romanomermis</taxon>
    </lineage>
</organism>
<dbReference type="Proteomes" id="UP000887565">
    <property type="component" value="Unplaced"/>
</dbReference>
<sequence>MAGEAAPRSVNGVMLPVSSRPSPSAGESVLIVSNVVVVSLGVVNNSRSQEAKRGISDKIV</sequence>
<dbReference type="AlphaFoldDB" id="A0A915J6Y4"/>
<proteinExistence type="predicted"/>